<feature type="transmembrane region" description="Helical" evidence="12">
    <location>
        <begin position="81"/>
        <end position="104"/>
    </location>
</feature>
<feature type="transmembrane region" description="Helical" evidence="12">
    <location>
        <begin position="41"/>
        <end position="61"/>
    </location>
</feature>
<evidence type="ECO:0000256" key="7">
    <source>
        <dbReference type="ARBA" id="ARBA00022989"/>
    </source>
</evidence>
<evidence type="ECO:0000256" key="5">
    <source>
        <dbReference type="ARBA" id="ARBA00022692"/>
    </source>
</evidence>
<feature type="domain" description="Fatty acid desaturase" evidence="13">
    <location>
        <begin position="114"/>
        <end position="337"/>
    </location>
</feature>
<organism evidence="14 15">
    <name type="scientific">Zhongshania aliphaticivorans</name>
    <dbReference type="NCBI Taxonomy" id="1470434"/>
    <lineage>
        <taxon>Bacteria</taxon>
        <taxon>Pseudomonadati</taxon>
        <taxon>Pseudomonadota</taxon>
        <taxon>Gammaproteobacteria</taxon>
        <taxon>Cellvibrionales</taxon>
        <taxon>Spongiibacteraceae</taxon>
        <taxon>Zhongshania</taxon>
    </lineage>
</organism>
<dbReference type="InterPro" id="IPR005804">
    <property type="entry name" value="FA_desaturase_dom"/>
</dbReference>
<keyword evidence="8" id="KW-0560">Oxidoreductase</keyword>
<dbReference type="Proteomes" id="UP000074119">
    <property type="component" value="Chromosome"/>
</dbReference>
<keyword evidence="4" id="KW-0997">Cell inner membrane</keyword>
<evidence type="ECO:0000256" key="4">
    <source>
        <dbReference type="ARBA" id="ARBA00022519"/>
    </source>
</evidence>
<evidence type="ECO:0000256" key="12">
    <source>
        <dbReference type="SAM" id="Phobius"/>
    </source>
</evidence>
<keyword evidence="3" id="KW-1003">Cell membrane</keyword>
<evidence type="ECO:0000256" key="6">
    <source>
        <dbReference type="ARBA" id="ARBA00022723"/>
    </source>
</evidence>
<dbReference type="AlphaFoldDB" id="A0A127M521"/>
<evidence type="ECO:0000256" key="11">
    <source>
        <dbReference type="ARBA" id="ARBA00023136"/>
    </source>
</evidence>
<evidence type="ECO:0000313" key="14">
    <source>
        <dbReference type="EMBL" id="AMO68291.1"/>
    </source>
</evidence>
<sequence length="388" mass="43952">MNSSGEAHWQDPKRYLWSLGLLVPLLPIFGALIYLQTGQIWGWWLAPVIVYFIIPVLDYVIGTDRSNPPESAVSQLEADNYYKYIVYAYIPLQYAGTLITVWFAATELGALGIIAGLFSCAYVNGIGINTGHELGHKRDALSQFLAKLALAPVAYGHFYVEHNFGHHRRVATPEDPASSKMGESFWRFLPRTVIGSLRSACEIERQRLDRKGLGFWHWRNDVLQAWAMTLILFGGCTAVLGWPALAFLVVQAALGSSLLEVINYVEHYGLLREKDASGRYERCLPKHSWNSNHIVTNLVLYQLQRHSDHHAHPNRAFQALRHFSDSPQLPSGYASMMMLAYFPPLWFKVMDPRVVAHHRGEFAKANVHPRKAEKLKMYFTSRQSGISA</sequence>
<keyword evidence="9" id="KW-0408">Iron</keyword>
<keyword evidence="6" id="KW-0479">Metal-binding</keyword>
<name>A0A127M521_9GAMM</name>
<feature type="transmembrane region" description="Helical" evidence="12">
    <location>
        <begin position="15"/>
        <end position="35"/>
    </location>
</feature>
<dbReference type="Pfam" id="PF00487">
    <property type="entry name" value="FA_desaturase"/>
    <property type="match status" value="1"/>
</dbReference>
<protein>
    <submittedName>
        <fullName evidence="14">Alkane 1-monooxygenase</fullName>
    </submittedName>
</protein>
<dbReference type="CDD" id="cd03512">
    <property type="entry name" value="Alkane-hydroxylase"/>
    <property type="match status" value="1"/>
</dbReference>
<reference evidence="14 15" key="1">
    <citation type="submission" date="2015-12" db="EMBL/GenBank/DDBJ databases">
        <authorList>
            <person name="Shamseldin A."/>
            <person name="Moawad H."/>
            <person name="Abd El-Rahim W.M."/>
            <person name="Sadowsky M.J."/>
        </authorList>
    </citation>
    <scope>NUCLEOTIDE SEQUENCE [LARGE SCALE GENOMIC DNA]</scope>
    <source>
        <strain evidence="14 15">SM2</strain>
    </source>
</reference>
<evidence type="ECO:0000313" key="15">
    <source>
        <dbReference type="Proteomes" id="UP000074119"/>
    </source>
</evidence>
<dbReference type="RefSeq" id="WP_008247792.1">
    <property type="nucleotide sequence ID" value="NZ_CP014544.1"/>
</dbReference>
<keyword evidence="11 12" id="KW-0472">Membrane</keyword>
<dbReference type="STRING" id="1470434.AZF00_08230"/>
<keyword evidence="5 12" id="KW-0812">Transmembrane</keyword>
<dbReference type="GO" id="GO:0004497">
    <property type="term" value="F:monooxygenase activity"/>
    <property type="evidence" value="ECO:0007669"/>
    <property type="project" value="UniProtKB-KW"/>
</dbReference>
<dbReference type="KEGG" id="zal:AZF00_08230"/>
<gene>
    <name evidence="14" type="ORF">AZF00_08230</name>
</gene>
<dbReference type="InterPro" id="IPR033885">
    <property type="entry name" value="AlkB/XylM"/>
</dbReference>
<dbReference type="PANTHER" id="PTHR38674">
    <property type="entry name" value="ALKANE 1-MONOOXYGENASE 1"/>
    <property type="match status" value="1"/>
</dbReference>
<feature type="transmembrane region" description="Helical" evidence="12">
    <location>
        <begin position="110"/>
        <end position="128"/>
    </location>
</feature>
<comment type="subcellular location">
    <subcellularLocation>
        <location evidence="1">Cell inner membrane</location>
        <topology evidence="1">Multi-pass membrane protein</topology>
    </subcellularLocation>
</comment>
<dbReference type="GO" id="GO:0006629">
    <property type="term" value="P:lipid metabolic process"/>
    <property type="evidence" value="ECO:0007669"/>
    <property type="project" value="InterPro"/>
</dbReference>
<dbReference type="GO" id="GO:0046872">
    <property type="term" value="F:metal ion binding"/>
    <property type="evidence" value="ECO:0007669"/>
    <property type="project" value="UniProtKB-KW"/>
</dbReference>
<keyword evidence="10 14" id="KW-0503">Monooxygenase</keyword>
<feature type="transmembrane region" description="Helical" evidence="12">
    <location>
        <begin position="140"/>
        <end position="160"/>
    </location>
</feature>
<dbReference type="PANTHER" id="PTHR38674:SF1">
    <property type="entry name" value="ALKANE 1-MONOOXYGENASE 1"/>
    <property type="match status" value="1"/>
</dbReference>
<evidence type="ECO:0000256" key="2">
    <source>
        <dbReference type="ARBA" id="ARBA00010823"/>
    </source>
</evidence>
<evidence type="ECO:0000256" key="10">
    <source>
        <dbReference type="ARBA" id="ARBA00023033"/>
    </source>
</evidence>
<feature type="transmembrane region" description="Helical" evidence="12">
    <location>
        <begin position="225"/>
        <end position="250"/>
    </location>
</feature>
<comment type="similarity">
    <text evidence="2">Belongs to the fatty acid desaturase type 1 family. AlkB subfamily.</text>
</comment>
<evidence type="ECO:0000256" key="1">
    <source>
        <dbReference type="ARBA" id="ARBA00004429"/>
    </source>
</evidence>
<evidence type="ECO:0000256" key="3">
    <source>
        <dbReference type="ARBA" id="ARBA00022475"/>
    </source>
</evidence>
<evidence type="ECO:0000256" key="8">
    <source>
        <dbReference type="ARBA" id="ARBA00023002"/>
    </source>
</evidence>
<accession>A0A127M521</accession>
<proteinExistence type="inferred from homology"/>
<keyword evidence="7 12" id="KW-1133">Transmembrane helix</keyword>
<evidence type="ECO:0000256" key="9">
    <source>
        <dbReference type="ARBA" id="ARBA00023004"/>
    </source>
</evidence>
<evidence type="ECO:0000259" key="13">
    <source>
        <dbReference type="Pfam" id="PF00487"/>
    </source>
</evidence>
<dbReference type="GO" id="GO:0005886">
    <property type="term" value="C:plasma membrane"/>
    <property type="evidence" value="ECO:0007669"/>
    <property type="project" value="UniProtKB-SubCell"/>
</dbReference>
<dbReference type="EMBL" id="CP014544">
    <property type="protein sequence ID" value="AMO68291.1"/>
    <property type="molecule type" value="Genomic_DNA"/>
</dbReference>